<dbReference type="KEGG" id="vff:VITFI_CDS1458"/>
<dbReference type="RefSeq" id="WP_089416410.1">
    <property type="nucleotide sequence ID" value="NZ_CP022423.1"/>
</dbReference>
<organism evidence="2 3">
    <name type="scientific">Vitreoscilla filiformis</name>
    <dbReference type="NCBI Taxonomy" id="63"/>
    <lineage>
        <taxon>Bacteria</taxon>
        <taxon>Pseudomonadati</taxon>
        <taxon>Pseudomonadota</taxon>
        <taxon>Betaproteobacteria</taxon>
        <taxon>Neisseriales</taxon>
        <taxon>Neisseriaceae</taxon>
        <taxon>Vitreoscilla</taxon>
    </lineage>
</organism>
<dbReference type="PANTHER" id="PTHR30399">
    <property type="entry name" value="UNCHARACTERIZED PROTEIN YGJP"/>
    <property type="match status" value="1"/>
</dbReference>
<protein>
    <submittedName>
        <fullName evidence="2">Metal-dependent hydrolase</fullName>
    </submittedName>
</protein>
<dbReference type="InterPro" id="IPR002725">
    <property type="entry name" value="YgjP-like_metallopeptidase"/>
</dbReference>
<dbReference type="OrthoDB" id="9811177at2"/>
<dbReference type="GO" id="GO:0016787">
    <property type="term" value="F:hydrolase activity"/>
    <property type="evidence" value="ECO:0007669"/>
    <property type="project" value="UniProtKB-KW"/>
</dbReference>
<dbReference type="AlphaFoldDB" id="A0A221KE05"/>
<dbReference type="EMBL" id="CP022423">
    <property type="protein sequence ID" value="ASM77236.1"/>
    <property type="molecule type" value="Genomic_DNA"/>
</dbReference>
<evidence type="ECO:0000313" key="3">
    <source>
        <dbReference type="Proteomes" id="UP000199729"/>
    </source>
</evidence>
<feature type="domain" description="YgjP-like metallopeptidase" evidence="1">
    <location>
        <begin position="36"/>
        <end position="253"/>
    </location>
</feature>
<keyword evidence="2" id="KW-0378">Hydrolase</keyword>
<evidence type="ECO:0000313" key="2">
    <source>
        <dbReference type="EMBL" id="ASM77236.1"/>
    </source>
</evidence>
<keyword evidence="3" id="KW-1185">Reference proteome</keyword>
<evidence type="ECO:0000259" key="1">
    <source>
        <dbReference type="Pfam" id="PF01863"/>
    </source>
</evidence>
<gene>
    <name evidence="2" type="ORF">VITFI_CDS1458</name>
</gene>
<dbReference type="Gene3D" id="3.30.2010.10">
    <property type="entry name" value="Metalloproteases ('zincins'), catalytic domain"/>
    <property type="match status" value="1"/>
</dbReference>
<dbReference type="CDD" id="cd07344">
    <property type="entry name" value="M48_yhfN_like"/>
    <property type="match status" value="1"/>
</dbReference>
<dbReference type="PANTHER" id="PTHR30399:SF1">
    <property type="entry name" value="UTP PYROPHOSPHATASE"/>
    <property type="match status" value="1"/>
</dbReference>
<reference evidence="2 3" key="1">
    <citation type="submission" date="2017-07" db="EMBL/GenBank/DDBJ databases">
        <title>Complete Genome Sequence of the cosmetic ferment Vitreoscilla filiformis (ATCC15551).</title>
        <authorList>
            <person name="Contreras S."/>
            <person name="Sagory-Zalkind P."/>
            <person name="Blanquart H."/>
            <person name="Iltis A."/>
            <person name="Morand S.C."/>
        </authorList>
    </citation>
    <scope>NUCLEOTIDE SEQUENCE [LARGE SCALE GENOMIC DNA]</scope>
    <source>
        <strain evidence="2 3">ATCC 15551</strain>
    </source>
</reference>
<sequence>MAAPWPDAFSHPEATHRVMLGTTEVAYHLRRSARTTLGLRVDDQGLCVSAPLRARPHDIEHALQAKARWILAKLLQRHERQRQQAHEHLDWGPGTRLPCLGGHLVLHLDPTVRCSTGPALHTQLAGPLPSEQPLRLRLAPDSPPEAVRQTTARWLQLQALAVFQQRCAHYAPRLGVQPTRVALTSARTRWGSATSQGVIRLHWHLLHFPLAVLDYVVVHELAHLREMNHGPAFWAWVHSQVPDAAACQAALRQKRPAWWR</sequence>
<proteinExistence type="predicted"/>
<accession>A0A221KE05</accession>
<name>A0A221KE05_VITFI</name>
<dbReference type="Pfam" id="PF01863">
    <property type="entry name" value="YgjP-like"/>
    <property type="match status" value="1"/>
</dbReference>
<dbReference type="Proteomes" id="UP000199729">
    <property type="component" value="Chromosome"/>
</dbReference>
<dbReference type="InterPro" id="IPR053136">
    <property type="entry name" value="UTP_pyrophosphatase-like"/>
</dbReference>